<reference evidence="1" key="2">
    <citation type="submission" date="2022-01" db="EMBL/GenBank/DDBJ databases">
        <authorList>
            <person name="Yamashiro T."/>
            <person name="Shiraishi A."/>
            <person name="Satake H."/>
            <person name="Nakayama K."/>
        </authorList>
    </citation>
    <scope>NUCLEOTIDE SEQUENCE</scope>
</reference>
<gene>
    <name evidence="1" type="ORF">Tco_0951110</name>
</gene>
<protein>
    <submittedName>
        <fullName evidence="1">Uncharacterized protein</fullName>
    </submittedName>
</protein>
<dbReference type="EMBL" id="BQNB010015641">
    <property type="protein sequence ID" value="GJT42395.1"/>
    <property type="molecule type" value="Genomic_DNA"/>
</dbReference>
<comment type="caution">
    <text evidence="1">The sequence shown here is derived from an EMBL/GenBank/DDBJ whole genome shotgun (WGS) entry which is preliminary data.</text>
</comment>
<name>A0ABQ5DT73_9ASTR</name>
<organism evidence="1 2">
    <name type="scientific">Tanacetum coccineum</name>
    <dbReference type="NCBI Taxonomy" id="301880"/>
    <lineage>
        <taxon>Eukaryota</taxon>
        <taxon>Viridiplantae</taxon>
        <taxon>Streptophyta</taxon>
        <taxon>Embryophyta</taxon>
        <taxon>Tracheophyta</taxon>
        <taxon>Spermatophyta</taxon>
        <taxon>Magnoliopsida</taxon>
        <taxon>eudicotyledons</taxon>
        <taxon>Gunneridae</taxon>
        <taxon>Pentapetalae</taxon>
        <taxon>asterids</taxon>
        <taxon>campanulids</taxon>
        <taxon>Asterales</taxon>
        <taxon>Asteraceae</taxon>
        <taxon>Asteroideae</taxon>
        <taxon>Anthemideae</taxon>
        <taxon>Anthemidinae</taxon>
        <taxon>Tanacetum</taxon>
    </lineage>
</organism>
<dbReference type="Proteomes" id="UP001151760">
    <property type="component" value="Unassembled WGS sequence"/>
</dbReference>
<accession>A0ABQ5DT73</accession>
<sequence>MLSEFHSLRVSEDEAWRLDPSQHEPIPSVNKIHGSWSFTSLWGRTASVSGFLMRKSASICPGHSAVGSAAICCLSSVKASSASVVQRKSPFFVHFLSVLNKGSDLSADLDRNLFKRLTSHLTTGYFFQSCALKEVG</sequence>
<reference evidence="1" key="1">
    <citation type="journal article" date="2022" name="Int. J. Mol. Sci.">
        <title>Draft Genome of Tanacetum Coccineum: Genomic Comparison of Closely Related Tanacetum-Family Plants.</title>
        <authorList>
            <person name="Yamashiro T."/>
            <person name="Shiraishi A."/>
            <person name="Nakayama K."/>
            <person name="Satake H."/>
        </authorList>
    </citation>
    <scope>NUCLEOTIDE SEQUENCE</scope>
</reference>
<keyword evidence="2" id="KW-1185">Reference proteome</keyword>
<proteinExistence type="predicted"/>
<evidence type="ECO:0000313" key="1">
    <source>
        <dbReference type="EMBL" id="GJT42395.1"/>
    </source>
</evidence>
<evidence type="ECO:0000313" key="2">
    <source>
        <dbReference type="Proteomes" id="UP001151760"/>
    </source>
</evidence>